<keyword evidence="3" id="KW-1185">Reference proteome</keyword>
<organism evidence="2 3">
    <name type="scientific">Myxococcus stipitatus (strain DSM 14675 / JCM 12634 / Mx s8)</name>
    <dbReference type="NCBI Taxonomy" id="1278073"/>
    <lineage>
        <taxon>Bacteria</taxon>
        <taxon>Pseudomonadati</taxon>
        <taxon>Myxococcota</taxon>
        <taxon>Myxococcia</taxon>
        <taxon>Myxococcales</taxon>
        <taxon>Cystobacterineae</taxon>
        <taxon>Myxococcaceae</taxon>
        <taxon>Myxococcus</taxon>
    </lineage>
</organism>
<dbReference type="AlphaFoldDB" id="L7TZT4"/>
<gene>
    <name evidence="2" type="ordered locus">MYSTI_00671</name>
</gene>
<name>L7TZT4_MYXSD</name>
<evidence type="ECO:0000313" key="2">
    <source>
        <dbReference type="EMBL" id="AGC42021.1"/>
    </source>
</evidence>
<evidence type="ECO:0000256" key="1">
    <source>
        <dbReference type="SAM" id="SignalP"/>
    </source>
</evidence>
<dbReference type="Proteomes" id="UP000011131">
    <property type="component" value="Chromosome"/>
</dbReference>
<proteinExistence type="predicted"/>
<dbReference type="KEGG" id="msd:MYSTI_00671"/>
<reference evidence="2 3" key="1">
    <citation type="journal article" date="2013" name="Genome Announc.">
        <title>Complete genome sequence of Myxococcus stipitatus strain DSM 14675, a fruiting myxobacterium.</title>
        <authorList>
            <person name="Huntley S."/>
            <person name="Kneip S."/>
            <person name="Treuner-Lange A."/>
            <person name="Sogaard-Andersen L."/>
        </authorList>
    </citation>
    <scope>NUCLEOTIDE SEQUENCE [LARGE SCALE GENOMIC DNA]</scope>
    <source>
        <strain evidence="3">DSM 14675 / JCM 12634 / Mx s8</strain>
    </source>
</reference>
<feature type="signal peptide" evidence="1">
    <location>
        <begin position="1"/>
        <end position="27"/>
    </location>
</feature>
<dbReference type="RefSeq" id="WP_015346284.1">
    <property type="nucleotide sequence ID" value="NC_020126.1"/>
</dbReference>
<evidence type="ECO:0008006" key="4">
    <source>
        <dbReference type="Google" id="ProtNLM"/>
    </source>
</evidence>
<feature type="chain" id="PRO_5003983834" description="Lipoprotein" evidence="1">
    <location>
        <begin position="28"/>
        <end position="151"/>
    </location>
</feature>
<sequence length="151" mass="16520">MAQRTRTRGWVLALFMLGCGLVSCAHASEGSGGGFGRNSAEARITHLISDGQFAEAEALVAESASSGLIEQSAAATFRRHIADLSMKLGEIPARLQRVSGFPSRLKDFTRHELQRMYDAENFTLGTKKELQTALKLLKDVAKDQSRLLQKL</sequence>
<accession>L7TZT4</accession>
<dbReference type="PATRIC" id="fig|1278073.3.peg.698"/>
<evidence type="ECO:0000313" key="3">
    <source>
        <dbReference type="Proteomes" id="UP000011131"/>
    </source>
</evidence>
<dbReference type="EMBL" id="CP004025">
    <property type="protein sequence ID" value="AGC42021.1"/>
    <property type="molecule type" value="Genomic_DNA"/>
</dbReference>
<keyword evidence="1" id="KW-0732">Signal</keyword>
<dbReference type="STRING" id="1278073.MYSTI_00671"/>
<protein>
    <recommendedName>
        <fullName evidence="4">Lipoprotein</fullName>
    </recommendedName>
</protein>
<dbReference type="OrthoDB" id="5518822at2"/>
<dbReference type="HOGENOM" id="CLU_1729419_0_0_7"/>
<dbReference type="PROSITE" id="PS51257">
    <property type="entry name" value="PROKAR_LIPOPROTEIN"/>
    <property type="match status" value="1"/>
</dbReference>